<feature type="transmembrane region" description="Helical" evidence="7">
    <location>
        <begin position="113"/>
        <end position="132"/>
    </location>
</feature>
<dbReference type="AlphaFoldDB" id="A0A2H3NJT4"/>
<dbReference type="Proteomes" id="UP000221024">
    <property type="component" value="Unassembled WGS sequence"/>
</dbReference>
<keyword evidence="10" id="KW-1185">Reference proteome</keyword>
<dbReference type="EMBL" id="PDEP01000010">
    <property type="protein sequence ID" value="PEN06038.1"/>
    <property type="molecule type" value="Genomic_DNA"/>
</dbReference>
<feature type="transmembrane region" description="Helical" evidence="7">
    <location>
        <begin position="80"/>
        <end position="101"/>
    </location>
</feature>
<dbReference type="Pfam" id="PF00510">
    <property type="entry name" value="COX3"/>
    <property type="match status" value="2"/>
</dbReference>
<dbReference type="InterPro" id="IPR024791">
    <property type="entry name" value="Cyt_c/ubiquinol_Oxase_su3"/>
</dbReference>
<dbReference type="PROSITE" id="PS50253">
    <property type="entry name" value="COX3"/>
    <property type="match status" value="1"/>
</dbReference>
<comment type="caution">
    <text evidence="9">The sequence shown here is derived from an EMBL/GenBank/DDBJ whole genome shotgun (WGS) entry which is preliminary data.</text>
</comment>
<dbReference type="GO" id="GO:0004129">
    <property type="term" value="F:cytochrome-c oxidase activity"/>
    <property type="evidence" value="ECO:0007669"/>
    <property type="project" value="InterPro"/>
</dbReference>
<keyword evidence="5 7" id="KW-0472">Membrane</keyword>
<gene>
    <name evidence="9" type="ORF">CRI93_11200</name>
</gene>
<dbReference type="Gene3D" id="1.20.120.80">
    <property type="entry name" value="Cytochrome c oxidase, subunit III, four-helix bundle"/>
    <property type="match status" value="1"/>
</dbReference>
<evidence type="ECO:0000313" key="10">
    <source>
        <dbReference type="Proteomes" id="UP000221024"/>
    </source>
</evidence>
<dbReference type="GO" id="GO:0005886">
    <property type="term" value="C:plasma membrane"/>
    <property type="evidence" value="ECO:0007669"/>
    <property type="project" value="UniProtKB-SubCell"/>
</dbReference>
<name>A0A2H3NJT4_9BACT</name>
<keyword evidence="3 6" id="KW-0812">Transmembrane</keyword>
<organism evidence="9 10">
    <name type="scientific">Longimonas halophila</name>
    <dbReference type="NCBI Taxonomy" id="1469170"/>
    <lineage>
        <taxon>Bacteria</taxon>
        <taxon>Pseudomonadati</taxon>
        <taxon>Rhodothermota</taxon>
        <taxon>Rhodothermia</taxon>
        <taxon>Rhodothermales</taxon>
        <taxon>Salisaetaceae</taxon>
        <taxon>Longimonas</taxon>
    </lineage>
</organism>
<comment type="similarity">
    <text evidence="2 6">Belongs to the cytochrome c oxidase subunit 3 family.</text>
</comment>
<dbReference type="SUPFAM" id="SSF81452">
    <property type="entry name" value="Cytochrome c oxidase subunit III-like"/>
    <property type="match status" value="1"/>
</dbReference>
<keyword evidence="4 7" id="KW-1133">Transmembrane helix</keyword>
<feature type="transmembrane region" description="Helical" evidence="7">
    <location>
        <begin position="214"/>
        <end position="232"/>
    </location>
</feature>
<evidence type="ECO:0000256" key="1">
    <source>
        <dbReference type="ARBA" id="ARBA00004141"/>
    </source>
</evidence>
<dbReference type="PANTHER" id="PTHR11403">
    <property type="entry name" value="CYTOCHROME C OXIDASE SUBUNIT III"/>
    <property type="match status" value="1"/>
</dbReference>
<feature type="domain" description="Heme-copper oxidase subunit III family profile" evidence="8">
    <location>
        <begin position="39"/>
        <end position="233"/>
    </location>
</feature>
<evidence type="ECO:0000256" key="3">
    <source>
        <dbReference type="ARBA" id="ARBA00022692"/>
    </source>
</evidence>
<evidence type="ECO:0000256" key="2">
    <source>
        <dbReference type="ARBA" id="ARBA00010581"/>
    </source>
</evidence>
<dbReference type="InterPro" id="IPR013833">
    <property type="entry name" value="Cyt_c_oxidase_su3_a-hlx"/>
</dbReference>
<evidence type="ECO:0000256" key="6">
    <source>
        <dbReference type="RuleBase" id="RU003376"/>
    </source>
</evidence>
<evidence type="ECO:0000256" key="7">
    <source>
        <dbReference type="SAM" id="Phobius"/>
    </source>
</evidence>
<sequence length="233" mass="26404">MSTETAPATTESVETEHDHHPSHLQHHFVSSEQQFDSAKLGMWLFLITEILLFSALFVAYAVYRNWNPVAFAEASSTLDWVLGSVNTIVLLTSSLTVALSIHFIQKNDRKKTVISLLATLALAGGFLVIKYFEYMAKFEHGIYPGEAFAPTGSGYEYLAAIPYVPQFFSIYFVMTGIHGVHVVIGMGLISWMAWRAHRGDFSDEWYTPVELTGLYWHIVDIIWIFLFPLLYLV</sequence>
<evidence type="ECO:0000313" key="9">
    <source>
        <dbReference type="EMBL" id="PEN06038.1"/>
    </source>
</evidence>
<dbReference type="OrthoDB" id="9810850at2"/>
<comment type="subcellular location">
    <subcellularLocation>
        <location evidence="6">Cell membrane</location>
        <topology evidence="6">Multi-pass membrane protein</topology>
    </subcellularLocation>
    <subcellularLocation>
        <location evidence="1">Membrane</location>
        <topology evidence="1">Multi-pass membrane protein</topology>
    </subcellularLocation>
</comment>
<dbReference type="RefSeq" id="WP_098062727.1">
    <property type="nucleotide sequence ID" value="NZ_PDEP01000010.1"/>
</dbReference>
<accession>A0A2H3NJT4</accession>
<proteinExistence type="inferred from homology"/>
<dbReference type="CDD" id="cd02862">
    <property type="entry name" value="NorE_like"/>
    <property type="match status" value="1"/>
</dbReference>
<feature type="transmembrane region" description="Helical" evidence="7">
    <location>
        <begin position="168"/>
        <end position="194"/>
    </location>
</feature>
<evidence type="ECO:0000256" key="4">
    <source>
        <dbReference type="ARBA" id="ARBA00022989"/>
    </source>
</evidence>
<reference evidence="9 10" key="1">
    <citation type="submission" date="2017-10" db="EMBL/GenBank/DDBJ databases">
        <title>Draft genome of Longimonas halophila.</title>
        <authorList>
            <person name="Goh K.M."/>
            <person name="Shamsir M.S."/>
            <person name="Lim S.W."/>
        </authorList>
    </citation>
    <scope>NUCLEOTIDE SEQUENCE [LARGE SCALE GENOMIC DNA]</scope>
    <source>
        <strain evidence="9 10">KCTC 42399</strain>
    </source>
</reference>
<evidence type="ECO:0000259" key="8">
    <source>
        <dbReference type="PROSITE" id="PS50253"/>
    </source>
</evidence>
<feature type="transmembrane region" description="Helical" evidence="7">
    <location>
        <begin position="40"/>
        <end position="60"/>
    </location>
</feature>
<dbReference type="InterPro" id="IPR000298">
    <property type="entry name" value="Cyt_c_oxidase-like_su3"/>
</dbReference>
<evidence type="ECO:0000256" key="5">
    <source>
        <dbReference type="ARBA" id="ARBA00023136"/>
    </source>
</evidence>
<dbReference type="InterPro" id="IPR035973">
    <property type="entry name" value="Cyt_c_oxidase_su3-like_sf"/>
</dbReference>
<dbReference type="PANTHER" id="PTHR11403:SF6">
    <property type="entry name" value="NITRIC OXIDE REDUCTASE SUBUNIT E"/>
    <property type="match status" value="1"/>
</dbReference>
<protein>
    <submittedName>
        <fullName evidence="9">Cytochrome C oxidase subunit III</fullName>
    </submittedName>
</protein>
<dbReference type="GO" id="GO:0019646">
    <property type="term" value="P:aerobic electron transport chain"/>
    <property type="evidence" value="ECO:0007669"/>
    <property type="project" value="InterPro"/>
</dbReference>